<protein>
    <submittedName>
        <fullName evidence="3">Galactoside O-acetyltransferase</fullName>
    </submittedName>
</protein>
<dbReference type="Pfam" id="PF00132">
    <property type="entry name" value="Hexapep"/>
    <property type="match status" value="1"/>
</dbReference>
<dbReference type="InterPro" id="IPR001451">
    <property type="entry name" value="Hexapep"/>
</dbReference>
<dbReference type="EMBL" id="MK455076">
    <property type="protein sequence ID" value="QEQ70569.1"/>
    <property type="molecule type" value="Genomic_DNA"/>
</dbReference>
<dbReference type="Gene3D" id="2.160.10.10">
    <property type="entry name" value="Hexapeptide repeat proteins"/>
    <property type="match status" value="1"/>
</dbReference>
<dbReference type="RefSeq" id="WP_077345716.1">
    <property type="nucleotide sequence ID" value="NZ_CP014046.2"/>
</dbReference>
<evidence type="ECO:0000256" key="1">
    <source>
        <dbReference type="ARBA" id="ARBA00007274"/>
    </source>
</evidence>
<dbReference type="PANTHER" id="PTHR23416">
    <property type="entry name" value="SIALIC ACID SYNTHASE-RELATED"/>
    <property type="match status" value="1"/>
</dbReference>
<name>A0A5P1PMP3_VIBPH</name>
<accession>A0A5P1PMP3</accession>
<dbReference type="InterPro" id="IPR011004">
    <property type="entry name" value="Trimer_LpxA-like_sf"/>
</dbReference>
<organism evidence="3">
    <name type="scientific">Vibrio parahaemolyticus</name>
    <dbReference type="NCBI Taxonomy" id="670"/>
    <lineage>
        <taxon>Bacteria</taxon>
        <taxon>Pseudomonadati</taxon>
        <taxon>Pseudomonadota</taxon>
        <taxon>Gammaproteobacteria</taxon>
        <taxon>Vibrionales</taxon>
        <taxon>Vibrionaceae</taxon>
        <taxon>Vibrio</taxon>
    </lineage>
</organism>
<evidence type="ECO:0000313" key="3">
    <source>
        <dbReference type="EMBL" id="QEQ70569.1"/>
    </source>
</evidence>
<dbReference type="Pfam" id="PF14602">
    <property type="entry name" value="Hexapep_2"/>
    <property type="match status" value="1"/>
</dbReference>
<dbReference type="AlphaFoldDB" id="A0A5P1PMP3"/>
<dbReference type="GO" id="GO:0008374">
    <property type="term" value="F:O-acyltransferase activity"/>
    <property type="evidence" value="ECO:0007669"/>
    <property type="project" value="TreeGrafter"/>
</dbReference>
<gene>
    <name evidence="3" type="primary">lacA</name>
</gene>
<keyword evidence="2 3" id="KW-0808">Transferase</keyword>
<dbReference type="GO" id="GO:0005829">
    <property type="term" value="C:cytosol"/>
    <property type="evidence" value="ECO:0007669"/>
    <property type="project" value="TreeGrafter"/>
</dbReference>
<proteinExistence type="inferred from homology"/>
<dbReference type="PANTHER" id="PTHR23416:SF23">
    <property type="entry name" value="ACETYLTRANSFERASE C18B11.09C-RELATED"/>
    <property type="match status" value="1"/>
</dbReference>
<reference evidence="3" key="1">
    <citation type="journal article" date="2019" name="Int. J. Food Microbiol.">
        <title>Developing a novel molecular serotyping system based on capsular polysaccharide synthesis gene clusters of Vibrio parahaemolyticus.</title>
        <authorList>
            <person name="Pang Y."/>
            <person name="Guo X."/>
            <person name="Tian X."/>
            <person name="Liu F."/>
            <person name="Wang L."/>
            <person name="Wu J."/>
            <person name="Zhang S."/>
            <person name="Li S."/>
            <person name="Liu B."/>
        </authorList>
    </citation>
    <scope>NUCLEOTIDE SEQUENCE</scope>
    <source>
        <strain evidence="3">G2929</strain>
    </source>
</reference>
<dbReference type="InterPro" id="IPR051159">
    <property type="entry name" value="Hexapeptide_acetyltransf"/>
</dbReference>
<dbReference type="SUPFAM" id="SSF51161">
    <property type="entry name" value="Trimeric LpxA-like enzymes"/>
    <property type="match status" value="1"/>
</dbReference>
<evidence type="ECO:0000256" key="2">
    <source>
        <dbReference type="ARBA" id="ARBA00022679"/>
    </source>
</evidence>
<sequence>MKHNCFFLFVLFRKLFEFIKDFRRKCDKGYYRYIYRIPTSFIAGYSVNIHGEGELIVGENSYIGTNSAINLAKECSVSIGDNVSISHNVRIYTTTKESIKDPCGNSKVRNRDVNIGNNVWVGANVVVLPGVTICDNVTIGANSVVYKSIETPGVYTSSTMNFIKGY</sequence>
<dbReference type="CDD" id="cd04647">
    <property type="entry name" value="LbH_MAT_like"/>
    <property type="match status" value="1"/>
</dbReference>
<comment type="similarity">
    <text evidence="1">Belongs to the transferase hexapeptide repeat family.</text>
</comment>